<evidence type="ECO:0000313" key="2">
    <source>
        <dbReference type="Proteomes" id="UP001057402"/>
    </source>
</evidence>
<sequence>METDDGDDPIGGDNAMVLDFVIPSTRSDNGVGNTLRFVPEDVAPTLPIIADADNQPSSSMQNLGDAQNGNQADHAVSNSGPSENTIDPTFLEALPEDLLTEVLASQQAQPVQPHDNLSHLLLTDPVRAAVLWHHTAVANTWRLSSAFSA</sequence>
<gene>
    <name evidence="1" type="ORF">MLD38_016616</name>
</gene>
<name>A0ACB9QRE8_9MYRT</name>
<proteinExistence type="predicted"/>
<comment type="caution">
    <text evidence="1">The sequence shown here is derived from an EMBL/GenBank/DDBJ whole genome shotgun (WGS) entry which is preliminary data.</text>
</comment>
<protein>
    <submittedName>
        <fullName evidence="1">Uncharacterized protein</fullName>
    </submittedName>
</protein>
<reference evidence="2" key="1">
    <citation type="journal article" date="2023" name="Front. Plant Sci.">
        <title>Chromosomal-level genome assembly of Melastoma candidum provides insights into trichome evolution.</title>
        <authorList>
            <person name="Zhong Y."/>
            <person name="Wu W."/>
            <person name="Sun C."/>
            <person name="Zou P."/>
            <person name="Liu Y."/>
            <person name="Dai S."/>
            <person name="Zhou R."/>
        </authorList>
    </citation>
    <scope>NUCLEOTIDE SEQUENCE [LARGE SCALE GENOMIC DNA]</scope>
</reference>
<organism evidence="1 2">
    <name type="scientific">Melastoma candidum</name>
    <dbReference type="NCBI Taxonomy" id="119954"/>
    <lineage>
        <taxon>Eukaryota</taxon>
        <taxon>Viridiplantae</taxon>
        <taxon>Streptophyta</taxon>
        <taxon>Embryophyta</taxon>
        <taxon>Tracheophyta</taxon>
        <taxon>Spermatophyta</taxon>
        <taxon>Magnoliopsida</taxon>
        <taxon>eudicotyledons</taxon>
        <taxon>Gunneridae</taxon>
        <taxon>Pentapetalae</taxon>
        <taxon>rosids</taxon>
        <taxon>malvids</taxon>
        <taxon>Myrtales</taxon>
        <taxon>Melastomataceae</taxon>
        <taxon>Melastomatoideae</taxon>
        <taxon>Melastomateae</taxon>
        <taxon>Melastoma</taxon>
    </lineage>
</organism>
<dbReference type="Proteomes" id="UP001057402">
    <property type="component" value="Chromosome 5"/>
</dbReference>
<dbReference type="EMBL" id="CM042884">
    <property type="protein sequence ID" value="KAI4367999.1"/>
    <property type="molecule type" value="Genomic_DNA"/>
</dbReference>
<evidence type="ECO:0000313" key="1">
    <source>
        <dbReference type="EMBL" id="KAI4367999.1"/>
    </source>
</evidence>
<accession>A0ACB9QRE8</accession>
<keyword evidence="2" id="KW-1185">Reference proteome</keyword>